<evidence type="ECO:0000259" key="6">
    <source>
        <dbReference type="Pfam" id="PF01593"/>
    </source>
</evidence>
<evidence type="ECO:0000313" key="7">
    <source>
        <dbReference type="EMBL" id="MBW6409520.1"/>
    </source>
</evidence>
<reference evidence="7 8" key="1">
    <citation type="submission" date="2021-07" db="EMBL/GenBank/DDBJ databases">
        <title>Clostridium weizhouense sp. nov., an anaerobic bacterium isolated from activated sludge of Petroleum wastewater.</title>
        <authorList>
            <person name="Li Q."/>
        </authorList>
    </citation>
    <scope>NUCLEOTIDE SEQUENCE [LARGE SCALE GENOMIC DNA]</scope>
    <source>
        <strain evidence="7 8">YB-6</strain>
    </source>
</reference>
<comment type="pathway">
    <text evidence="1 5">Carotenoid biosynthesis.</text>
</comment>
<evidence type="ECO:0000256" key="1">
    <source>
        <dbReference type="ARBA" id="ARBA00004829"/>
    </source>
</evidence>
<dbReference type="Gene3D" id="3.50.50.60">
    <property type="entry name" value="FAD/NAD(P)-binding domain"/>
    <property type="match status" value="2"/>
</dbReference>
<name>A0ABS7ALH9_9CLOT</name>
<dbReference type="InterPro" id="IPR014105">
    <property type="entry name" value="Carotenoid/retinoid_OxRdtase"/>
</dbReference>
<dbReference type="RefSeq" id="WP_219778576.1">
    <property type="nucleotide sequence ID" value="NZ_JAHXPT010000003.1"/>
</dbReference>
<dbReference type="EMBL" id="JAHXPT010000003">
    <property type="protein sequence ID" value="MBW6409520.1"/>
    <property type="molecule type" value="Genomic_DNA"/>
</dbReference>
<dbReference type="PANTHER" id="PTHR43734:SF1">
    <property type="entry name" value="PHYTOENE DESATURASE"/>
    <property type="match status" value="1"/>
</dbReference>
<gene>
    <name evidence="7" type="primary">crtI</name>
    <name evidence="7" type="ORF">KYD98_05405</name>
</gene>
<comment type="similarity">
    <text evidence="4">Belongs to the carotenoid/retinoid oxidoreductase family. CrtN subfamily.</text>
</comment>
<keyword evidence="8" id="KW-1185">Reference proteome</keyword>
<organism evidence="7 8">
    <name type="scientific">Clostridium weizhouense</name>
    <dbReference type="NCBI Taxonomy" id="2859781"/>
    <lineage>
        <taxon>Bacteria</taxon>
        <taxon>Bacillati</taxon>
        <taxon>Bacillota</taxon>
        <taxon>Clostridia</taxon>
        <taxon>Eubacteriales</taxon>
        <taxon>Clostridiaceae</taxon>
        <taxon>Clostridium</taxon>
    </lineage>
</organism>
<evidence type="ECO:0000256" key="5">
    <source>
        <dbReference type="RuleBase" id="RU362075"/>
    </source>
</evidence>
<dbReference type="SUPFAM" id="SSF51905">
    <property type="entry name" value="FAD/NAD(P)-binding domain"/>
    <property type="match status" value="1"/>
</dbReference>
<dbReference type="NCBIfam" id="TIGR02734">
    <property type="entry name" value="crtI_fam"/>
    <property type="match status" value="1"/>
</dbReference>
<sequence length="499" mass="57515">MNKKAIIIGAGVGGLSLGARLLSKGFEVEILEKNLTIGGKTNLLEYGGFKFNLTASLLMFYTDYIEIFKYCNKNYKDYFSLIPLKTLYKVFYYDNTTYNFDSELSSLSKKIYNITEGNINDIYGYFNFISYNYQKYLISNKYFLNRAFFKTNDFINPNIIYKTLDLRTLPSCYKDCKKHIKNKKLIDYLLFQSMYIGVSPYDASNIYNSIPAVTQIEGLYHIKGGIYSYIKALEKLILNQNGIIKTKHEVKKILFDKNNNAIGVLVNNEKKFADLIICNSDYSYTIDKLIENNDIKKLFKPIDKLKYSCSTFILYLGLNKKYPILNVNNIYINKNFKKNINAPFKGLLSKNPSLYIYCPSSIDNSVCPNGYEIINIMVRVPNLLYNKINWNFKTIANIKNQILNLLSSIDTLNDIRDHIVLEKYLTPLDFYDTFNTYNGCAFGLSHTLNQTNIFRPQSEIKGIKNLFFTGASTHPGNGISMVLKSSKICCDRICDLYKL</sequence>
<evidence type="ECO:0000256" key="2">
    <source>
        <dbReference type="ARBA" id="ARBA00022746"/>
    </source>
</evidence>
<comment type="caution">
    <text evidence="7">The sequence shown here is derived from an EMBL/GenBank/DDBJ whole genome shotgun (WGS) entry which is preliminary data.</text>
</comment>
<dbReference type="Proteomes" id="UP001519921">
    <property type="component" value="Unassembled WGS sequence"/>
</dbReference>
<evidence type="ECO:0000313" key="8">
    <source>
        <dbReference type="Proteomes" id="UP001519921"/>
    </source>
</evidence>
<feature type="domain" description="Amine oxidase" evidence="6">
    <location>
        <begin position="13"/>
        <end position="493"/>
    </location>
</feature>
<evidence type="ECO:0000256" key="3">
    <source>
        <dbReference type="ARBA" id="ARBA00023002"/>
    </source>
</evidence>
<evidence type="ECO:0000256" key="4">
    <source>
        <dbReference type="ARBA" id="ARBA00038322"/>
    </source>
</evidence>
<keyword evidence="3 5" id="KW-0560">Oxidoreductase</keyword>
<protein>
    <submittedName>
        <fullName evidence="7">Phytoene desaturase</fullName>
    </submittedName>
</protein>
<dbReference type="InterPro" id="IPR002937">
    <property type="entry name" value="Amino_oxidase"/>
</dbReference>
<dbReference type="InterPro" id="IPR036188">
    <property type="entry name" value="FAD/NAD-bd_sf"/>
</dbReference>
<proteinExistence type="inferred from homology"/>
<keyword evidence="2 5" id="KW-0125">Carotenoid biosynthesis</keyword>
<dbReference type="Pfam" id="PF01593">
    <property type="entry name" value="Amino_oxidase"/>
    <property type="match status" value="1"/>
</dbReference>
<accession>A0ABS7ALH9</accession>
<dbReference type="PANTHER" id="PTHR43734">
    <property type="entry name" value="PHYTOENE DESATURASE"/>
    <property type="match status" value="1"/>
</dbReference>